<proteinExistence type="predicted"/>
<feature type="compositionally biased region" description="Polar residues" evidence="1">
    <location>
        <begin position="166"/>
        <end position="178"/>
    </location>
</feature>
<feature type="compositionally biased region" description="Basic and acidic residues" evidence="1">
    <location>
        <begin position="191"/>
        <end position="201"/>
    </location>
</feature>
<gene>
    <name evidence="2" type="ORF">Cvel_23855</name>
</gene>
<dbReference type="AlphaFoldDB" id="A0A0G4GYD8"/>
<accession>A0A0G4GYD8</accession>
<organism evidence="2">
    <name type="scientific">Chromera velia CCMP2878</name>
    <dbReference type="NCBI Taxonomy" id="1169474"/>
    <lineage>
        <taxon>Eukaryota</taxon>
        <taxon>Sar</taxon>
        <taxon>Alveolata</taxon>
        <taxon>Colpodellida</taxon>
        <taxon>Chromeraceae</taxon>
        <taxon>Chromera</taxon>
    </lineage>
</organism>
<dbReference type="VEuPathDB" id="CryptoDB:Cvel_23855"/>
<sequence>MIIRDSISVDCLHGWLDATRLLMEGDIEQAIIVLGESKDLMPLDDIGAYTPDGIGPWRMVKQNLLRACQDGYGKVYVAKRPDGCIMWVPHAVVEKAFEQMNSFKETQRRLLAGGGGETDLFDPLGDAIMADVQDSVTPAVPLVQPTDLDANHEHSSARQRMPEASSEASISTTVSPSISYKMYGGNPPHVSEGKVSRESETRLAVGSSTEKRLGERESRQQEQVLSAEV</sequence>
<evidence type="ECO:0000256" key="1">
    <source>
        <dbReference type="SAM" id="MobiDB-lite"/>
    </source>
</evidence>
<feature type="compositionally biased region" description="Basic and acidic residues" evidence="1">
    <location>
        <begin position="209"/>
        <end position="220"/>
    </location>
</feature>
<feature type="region of interest" description="Disordered" evidence="1">
    <location>
        <begin position="144"/>
        <end position="229"/>
    </location>
</feature>
<reference evidence="2" key="1">
    <citation type="submission" date="2014-11" db="EMBL/GenBank/DDBJ databases">
        <authorList>
            <person name="Otto D Thomas"/>
            <person name="Naeem Raeece"/>
        </authorList>
    </citation>
    <scope>NUCLEOTIDE SEQUENCE</scope>
</reference>
<evidence type="ECO:0000313" key="2">
    <source>
        <dbReference type="EMBL" id="CEM35996.1"/>
    </source>
</evidence>
<protein>
    <submittedName>
        <fullName evidence="2">Uncharacterized protein</fullName>
    </submittedName>
</protein>
<name>A0A0G4GYD8_9ALVE</name>
<dbReference type="EMBL" id="CDMZ01001670">
    <property type="protein sequence ID" value="CEM35996.1"/>
    <property type="molecule type" value="Genomic_DNA"/>
</dbReference>